<keyword evidence="11" id="KW-1185">Reference proteome</keyword>
<feature type="transmembrane region" description="Helical" evidence="8">
    <location>
        <begin position="54"/>
        <end position="82"/>
    </location>
</feature>
<keyword evidence="2" id="KW-1003">Cell membrane</keyword>
<dbReference type="GO" id="GO:0022857">
    <property type="term" value="F:transmembrane transporter activity"/>
    <property type="evidence" value="ECO:0007669"/>
    <property type="project" value="UniProtKB-UniRule"/>
</dbReference>
<comment type="function">
    <text evidence="7">Part of the tripartite ATP-independent periplasmic (TRAP) transport system.</text>
</comment>
<evidence type="ECO:0000256" key="1">
    <source>
        <dbReference type="ARBA" id="ARBA00004429"/>
    </source>
</evidence>
<keyword evidence="3 7" id="KW-0997">Cell inner membrane</keyword>
<name>A0A0R3LLH2_9BRAD</name>
<dbReference type="Proteomes" id="UP000051913">
    <property type="component" value="Unassembled WGS sequence"/>
</dbReference>
<comment type="subcellular location">
    <subcellularLocation>
        <location evidence="1 7">Cell inner membrane</location>
        <topology evidence="1 7">Multi-pass membrane protein</topology>
    </subcellularLocation>
</comment>
<evidence type="ECO:0000313" key="11">
    <source>
        <dbReference type="Proteomes" id="UP000051913"/>
    </source>
</evidence>
<evidence type="ECO:0000256" key="3">
    <source>
        <dbReference type="ARBA" id="ARBA00022519"/>
    </source>
</evidence>
<evidence type="ECO:0000256" key="4">
    <source>
        <dbReference type="ARBA" id="ARBA00022692"/>
    </source>
</evidence>
<evidence type="ECO:0000313" key="10">
    <source>
        <dbReference type="EMBL" id="KRR06565.1"/>
    </source>
</evidence>
<keyword evidence="4 8" id="KW-0812">Transmembrane</keyword>
<evidence type="ECO:0000256" key="5">
    <source>
        <dbReference type="ARBA" id="ARBA00022989"/>
    </source>
</evidence>
<dbReference type="InterPro" id="IPR010656">
    <property type="entry name" value="DctM"/>
</dbReference>
<feature type="transmembrane region" description="Helical" evidence="8">
    <location>
        <begin position="146"/>
        <end position="170"/>
    </location>
</feature>
<comment type="caution">
    <text evidence="10">The sequence shown here is derived from an EMBL/GenBank/DDBJ whole genome shotgun (WGS) entry which is preliminary data.</text>
</comment>
<dbReference type="PANTHER" id="PTHR33362">
    <property type="entry name" value="SIALIC ACID TRAP TRANSPORTER PERMEASE PROTEIN SIAT-RELATED"/>
    <property type="match status" value="1"/>
</dbReference>
<sequence length="178" mass="20126">MLREVIESSALTNALVFFIIFGATLFSFVFRALGGDDLVVELLKGLGINTGWEIMIFVMVLVFIMGFFFDWLEICLIVLPIFAPILTKLSFEPHLATNKDFMLWFTILVAVNLQSAFLTPPFGFALFYMKGTVPPSVNMGHIYRGIIPFVALQLLAVAFCLTFPEIVLWLPRRFGFLD</sequence>
<keyword evidence="6 8" id="KW-0472">Membrane</keyword>
<gene>
    <name evidence="10" type="ORF">CP49_26910</name>
</gene>
<dbReference type="Pfam" id="PF06808">
    <property type="entry name" value="DctM"/>
    <property type="match status" value="1"/>
</dbReference>
<reference evidence="10 11" key="1">
    <citation type="submission" date="2014-03" db="EMBL/GenBank/DDBJ databases">
        <title>Bradyrhizobium valentinum sp. nov., isolated from effective nodules of Lupinus mariae-josephae, a lupine endemic of basic-lime soils in Eastern Spain.</title>
        <authorList>
            <person name="Duran D."/>
            <person name="Rey L."/>
            <person name="Navarro A."/>
            <person name="Busquets A."/>
            <person name="Imperial J."/>
            <person name="Ruiz-Argueso T."/>
        </authorList>
    </citation>
    <scope>NUCLEOTIDE SEQUENCE [LARGE SCALE GENOMIC DNA]</scope>
    <source>
        <strain evidence="10 11">LmjM3</strain>
    </source>
</reference>
<accession>A0A0R3LLH2</accession>
<feature type="transmembrane region" description="Helical" evidence="8">
    <location>
        <begin position="103"/>
        <end position="126"/>
    </location>
</feature>
<feature type="transmembrane region" description="Helical" evidence="8">
    <location>
        <begin position="12"/>
        <end position="34"/>
    </location>
</feature>
<keyword evidence="7" id="KW-0813">Transport</keyword>
<evidence type="ECO:0000256" key="2">
    <source>
        <dbReference type="ARBA" id="ARBA00022475"/>
    </source>
</evidence>
<dbReference type="EMBL" id="LLXX01000106">
    <property type="protein sequence ID" value="KRR06565.1"/>
    <property type="molecule type" value="Genomic_DNA"/>
</dbReference>
<dbReference type="InterPro" id="IPR004681">
    <property type="entry name" value="TRAP_DctM"/>
</dbReference>
<dbReference type="PANTHER" id="PTHR33362:SF7">
    <property type="entry name" value="SLL1103 PROTEIN"/>
    <property type="match status" value="1"/>
</dbReference>
<evidence type="ECO:0000256" key="7">
    <source>
        <dbReference type="RuleBase" id="RU369079"/>
    </source>
</evidence>
<dbReference type="AlphaFoldDB" id="A0A0R3LLH2"/>
<evidence type="ECO:0000256" key="6">
    <source>
        <dbReference type="ARBA" id="ARBA00023136"/>
    </source>
</evidence>
<evidence type="ECO:0000256" key="8">
    <source>
        <dbReference type="SAM" id="Phobius"/>
    </source>
</evidence>
<organism evidence="10 11">
    <name type="scientific">Bradyrhizobium valentinum</name>
    <dbReference type="NCBI Taxonomy" id="1518501"/>
    <lineage>
        <taxon>Bacteria</taxon>
        <taxon>Pseudomonadati</taxon>
        <taxon>Pseudomonadota</taxon>
        <taxon>Alphaproteobacteria</taxon>
        <taxon>Hyphomicrobiales</taxon>
        <taxon>Nitrobacteraceae</taxon>
        <taxon>Bradyrhizobium</taxon>
    </lineage>
</organism>
<feature type="domain" description="TRAP C4-dicarboxylate transport system permease DctM subunit" evidence="9">
    <location>
        <begin position="3"/>
        <end position="166"/>
    </location>
</feature>
<keyword evidence="5 8" id="KW-1133">Transmembrane helix</keyword>
<evidence type="ECO:0000259" key="9">
    <source>
        <dbReference type="Pfam" id="PF06808"/>
    </source>
</evidence>
<proteinExistence type="predicted"/>
<dbReference type="GO" id="GO:0005886">
    <property type="term" value="C:plasma membrane"/>
    <property type="evidence" value="ECO:0007669"/>
    <property type="project" value="UniProtKB-SubCell"/>
</dbReference>
<protein>
    <recommendedName>
        <fullName evidence="9">TRAP C4-dicarboxylate transport system permease DctM subunit domain-containing protein</fullName>
    </recommendedName>
</protein>